<comment type="caution">
    <text evidence="2">The sequence shown here is derived from an EMBL/GenBank/DDBJ whole genome shotgun (WGS) entry which is preliminary data.</text>
</comment>
<dbReference type="Proteomes" id="UP001215087">
    <property type="component" value="Unassembled WGS sequence"/>
</dbReference>
<proteinExistence type="predicted"/>
<name>A0ABT5UR88_EUBLI</name>
<dbReference type="RefSeq" id="WP_227209482.1">
    <property type="nucleotide sequence ID" value="NZ_JAJCLO010000031.1"/>
</dbReference>
<dbReference type="InterPro" id="IPR006427">
    <property type="entry name" value="Portal_HK97"/>
</dbReference>
<evidence type="ECO:0000256" key="1">
    <source>
        <dbReference type="SAM" id="MobiDB-lite"/>
    </source>
</evidence>
<accession>A0ABT5UR88</accession>
<dbReference type="NCBIfam" id="TIGR01537">
    <property type="entry name" value="portal_HK97"/>
    <property type="match status" value="1"/>
</dbReference>
<dbReference type="Pfam" id="PF04860">
    <property type="entry name" value="Phage_portal"/>
    <property type="match status" value="1"/>
</dbReference>
<dbReference type="InterPro" id="IPR006944">
    <property type="entry name" value="Phage/GTA_portal"/>
</dbReference>
<evidence type="ECO:0000313" key="3">
    <source>
        <dbReference type="Proteomes" id="UP001215087"/>
    </source>
</evidence>
<feature type="compositionally biased region" description="Basic and acidic residues" evidence="1">
    <location>
        <begin position="13"/>
        <end position="23"/>
    </location>
</feature>
<organism evidence="2 3">
    <name type="scientific">Eubacterium limosum</name>
    <dbReference type="NCBI Taxonomy" id="1736"/>
    <lineage>
        <taxon>Bacteria</taxon>
        <taxon>Bacillati</taxon>
        <taxon>Bacillota</taxon>
        <taxon>Clostridia</taxon>
        <taxon>Eubacteriales</taxon>
        <taxon>Eubacteriaceae</taxon>
        <taxon>Eubacterium</taxon>
    </lineage>
</organism>
<keyword evidence="3" id="KW-1185">Reference proteome</keyword>
<evidence type="ECO:0000313" key="2">
    <source>
        <dbReference type="EMBL" id="MDE1470361.1"/>
    </source>
</evidence>
<gene>
    <name evidence="2" type="ORF">PTZ04_08825</name>
</gene>
<sequence>MNINNQLRGRNRIRSEPSSDEQHAIGPTWSVPKSLWESLAVPGYTRLIHNPEVKIAVGKIANLVSNMTIHLMENTQDGDVRIQNGLSRKIDIEPYSLMTRKAWVFNIVQNLLLYGDGNAVVFPKMTTDGLIGELIPLEPSKISFEQIENSYVIQYGSERFKPDEVLHFMINPSPEYPFMGTGYRVALKDIVQNLKQATATKNAFMSGKYNPSLIVKVDANTAELSSIDGRNEVYRRYLETTSAGQPWIIPAELLEVEQVKPLSLNDIAINDAVQIDKRTVAGLLGVPAFFLGVGQYNKEEYNNFISTEILSIAKVFEQTLTKGLVVNPEWFFRCNARSLYDYDLNDMANIGMNAYVRGIMTGNEVRNWINLSPKDELKKLVMLENYIPASMIGDQKKLNQGGEKDESSQSE</sequence>
<protein>
    <submittedName>
        <fullName evidence="2">Phage portal protein</fullName>
    </submittedName>
</protein>
<feature type="region of interest" description="Disordered" evidence="1">
    <location>
        <begin position="1"/>
        <end position="26"/>
    </location>
</feature>
<dbReference type="EMBL" id="JAQSVD010000003">
    <property type="protein sequence ID" value="MDE1470361.1"/>
    <property type="molecule type" value="Genomic_DNA"/>
</dbReference>
<reference evidence="2 3" key="1">
    <citation type="submission" date="2023-02" db="EMBL/GenBank/DDBJ databases">
        <title>Comparative genome analysis of Eubacterium limosum species.</title>
        <authorList>
            <person name="Bak J.E."/>
        </authorList>
    </citation>
    <scope>NUCLEOTIDE SEQUENCE [LARGE SCALE GENOMIC DNA]</scope>
    <source>
        <strain evidence="2 3">KGMB01548</strain>
    </source>
</reference>